<dbReference type="CDD" id="cd04847">
    <property type="entry name" value="Peptidases_S8_Subtilisin_like_2"/>
    <property type="match status" value="1"/>
</dbReference>
<keyword evidence="3" id="KW-0720">Serine protease</keyword>
<dbReference type="GO" id="GO:0006508">
    <property type="term" value="P:proteolysis"/>
    <property type="evidence" value="ECO:0007669"/>
    <property type="project" value="UniProtKB-KW"/>
</dbReference>
<dbReference type="Pfam" id="PF00082">
    <property type="entry name" value="Peptidase_S8"/>
    <property type="match status" value="1"/>
</dbReference>
<dbReference type="InterPro" id="IPR015500">
    <property type="entry name" value="Peptidase_S8_subtilisin-rel"/>
</dbReference>
<dbReference type="SUPFAM" id="SSF52743">
    <property type="entry name" value="Subtilisin-like"/>
    <property type="match status" value="1"/>
</dbReference>
<protein>
    <submittedName>
        <fullName evidence="5">Subtilase family protein</fullName>
    </submittedName>
</protein>
<dbReference type="GO" id="GO:0004252">
    <property type="term" value="F:serine-type endopeptidase activity"/>
    <property type="evidence" value="ECO:0007669"/>
    <property type="project" value="InterPro"/>
</dbReference>
<sequence>MPPANEPLRHLRILDSTLELSFTAYGGGGGGEYNVPGRERKTHAAKLRGQLKAASDEITNRGAIDETGRCLITYQLTEDADDVLDSLDRSSSKIRIRSAHKDESGWRVVVSLPIKKFKVVDNVLARYETKNNDPNDPGSRPKGEPLVARIDAISATIREDLWTDARPLPVPGTDIWWEVWLEELHAESTTQPTTLEEFTQAAALAGFTLPTNLRVTRFPERVVLLVRGAIELWQSSPLLLLPVAELRAGKSIAADFDDLQPRESAEFAHDLADVLSPPSADSAAVSLLDTGIRSGHPLLKPFVDQRCVGTIDPAWSEADSGEQHGTAMAGIAAYSDLTPVMLGESPPPAPIVLESMRLVGPSDEDRTDLFGEMTSEAVGRLQSIEPSRKRAICITSTTGDPREGALPSSWSASLDQIAAGVRINADQTIDRNLGQQLLFVAGGNLREEIADPTMNYPMIERPEFGIEDPGQSWNAITIGAVTDKVDCGPGFDKHIPIARPGQLSPTSRTSNTWIDQKQQQWPLKPDLVFEGGNWAKDDSGRACDLEGLGLLTTCLDPTSGRLVTVTRDTSPATAAVSGMAARLWNEYPDLWPETIRAVMVHTAEWDRGSKKQVPATTKTEFQTRLRHFGYGRPDLDRARYSLKNKLNLIYEGELQPFRMDASDKKAKANQMHLHRLPWPTRTLNQLGSVDVEMRVTLSYFIEPSPGRRGWGDSFRYASHGLRFDVKSPTVTTERLVAQYNSEKKDLKSGDFAGLSDRWVIGSQGRTRGSLHSDWWTGTAAELASSGEIIVYPTTGWWRERKHLGQVESTARYSLVVSLSAPSVTADLYSELVNEVSVATL</sequence>
<reference evidence="5 6" key="1">
    <citation type="submission" date="2019-02" db="EMBL/GenBank/DDBJ databases">
        <title>Deep-cultivation of Planctomycetes and their phenomic and genomic characterization uncovers novel biology.</title>
        <authorList>
            <person name="Wiegand S."/>
            <person name="Jogler M."/>
            <person name="Boedeker C."/>
            <person name="Pinto D."/>
            <person name="Vollmers J."/>
            <person name="Rivas-Marin E."/>
            <person name="Kohn T."/>
            <person name="Peeters S.H."/>
            <person name="Heuer A."/>
            <person name="Rast P."/>
            <person name="Oberbeckmann S."/>
            <person name="Bunk B."/>
            <person name="Jeske O."/>
            <person name="Meyerdierks A."/>
            <person name="Storesund J.E."/>
            <person name="Kallscheuer N."/>
            <person name="Luecker S."/>
            <person name="Lage O.M."/>
            <person name="Pohl T."/>
            <person name="Merkel B.J."/>
            <person name="Hornburger P."/>
            <person name="Mueller R.-W."/>
            <person name="Bruemmer F."/>
            <person name="Labrenz M."/>
            <person name="Spormann A.M."/>
            <person name="Op den Camp H."/>
            <person name="Overmann J."/>
            <person name="Amann R."/>
            <person name="Jetten M.S.M."/>
            <person name="Mascher T."/>
            <person name="Medema M.H."/>
            <person name="Devos D.P."/>
            <person name="Kaster A.-K."/>
            <person name="Ovreas L."/>
            <person name="Rohde M."/>
            <person name="Galperin M.Y."/>
            <person name="Jogler C."/>
        </authorList>
    </citation>
    <scope>NUCLEOTIDE SEQUENCE [LARGE SCALE GENOMIC DNA]</scope>
    <source>
        <strain evidence="5 6">EC9</strain>
    </source>
</reference>
<dbReference type="KEGG" id="ruv:EC9_46500"/>
<evidence type="ECO:0000256" key="3">
    <source>
        <dbReference type="ARBA" id="ARBA00022825"/>
    </source>
</evidence>
<keyword evidence="6" id="KW-1185">Reference proteome</keyword>
<evidence type="ECO:0000256" key="1">
    <source>
        <dbReference type="ARBA" id="ARBA00022670"/>
    </source>
</evidence>
<evidence type="ECO:0000259" key="4">
    <source>
        <dbReference type="Pfam" id="PF00082"/>
    </source>
</evidence>
<organism evidence="5 6">
    <name type="scientific">Rosistilla ulvae</name>
    <dbReference type="NCBI Taxonomy" id="1930277"/>
    <lineage>
        <taxon>Bacteria</taxon>
        <taxon>Pseudomonadati</taxon>
        <taxon>Planctomycetota</taxon>
        <taxon>Planctomycetia</taxon>
        <taxon>Pirellulales</taxon>
        <taxon>Pirellulaceae</taxon>
        <taxon>Rosistilla</taxon>
    </lineage>
</organism>
<evidence type="ECO:0000313" key="5">
    <source>
        <dbReference type="EMBL" id="QDS90442.1"/>
    </source>
</evidence>
<dbReference type="OrthoDB" id="9759014at2"/>
<proteinExistence type="predicted"/>
<dbReference type="RefSeq" id="WP_145348255.1">
    <property type="nucleotide sequence ID" value="NZ_CP036261.1"/>
</dbReference>
<dbReference type="EMBL" id="CP036261">
    <property type="protein sequence ID" value="QDS90442.1"/>
    <property type="molecule type" value="Genomic_DNA"/>
</dbReference>
<dbReference type="InterPro" id="IPR034074">
    <property type="entry name" value="Y4bN_pept_dom"/>
</dbReference>
<dbReference type="AlphaFoldDB" id="A0A517M6D9"/>
<dbReference type="Gene3D" id="3.40.50.200">
    <property type="entry name" value="Peptidase S8/S53 domain"/>
    <property type="match status" value="1"/>
</dbReference>
<dbReference type="PRINTS" id="PR00723">
    <property type="entry name" value="SUBTILISIN"/>
</dbReference>
<evidence type="ECO:0000256" key="2">
    <source>
        <dbReference type="ARBA" id="ARBA00022801"/>
    </source>
</evidence>
<gene>
    <name evidence="5" type="ORF">EC9_46500</name>
</gene>
<accession>A0A517M6D9</accession>
<name>A0A517M6D9_9BACT</name>
<keyword evidence="1" id="KW-0645">Protease</keyword>
<keyword evidence="2" id="KW-0378">Hydrolase</keyword>
<feature type="domain" description="Peptidase S8/S53" evidence="4">
    <location>
        <begin position="283"/>
        <end position="631"/>
    </location>
</feature>
<evidence type="ECO:0000313" key="6">
    <source>
        <dbReference type="Proteomes" id="UP000319557"/>
    </source>
</evidence>
<dbReference type="InterPro" id="IPR000209">
    <property type="entry name" value="Peptidase_S8/S53_dom"/>
</dbReference>
<dbReference type="Proteomes" id="UP000319557">
    <property type="component" value="Chromosome"/>
</dbReference>
<dbReference type="InterPro" id="IPR036852">
    <property type="entry name" value="Peptidase_S8/S53_dom_sf"/>
</dbReference>